<reference evidence="1" key="1">
    <citation type="submission" date="2023-04" db="EMBL/GenBank/DDBJ databases">
        <title>A chromosome-level genome assembly of the parasitoid wasp Eretmocerus hayati.</title>
        <authorList>
            <person name="Zhong Y."/>
            <person name="Liu S."/>
            <person name="Liu Y."/>
        </authorList>
    </citation>
    <scope>NUCLEOTIDE SEQUENCE</scope>
    <source>
        <strain evidence="1">ZJU_SS_LIU_2023</strain>
    </source>
</reference>
<comment type="caution">
    <text evidence="1">The sequence shown here is derived from an EMBL/GenBank/DDBJ whole genome shotgun (WGS) entry which is preliminary data.</text>
</comment>
<keyword evidence="2" id="KW-1185">Reference proteome</keyword>
<dbReference type="EMBL" id="CM056744">
    <property type="protein sequence ID" value="KAJ8665886.1"/>
    <property type="molecule type" value="Genomic_DNA"/>
</dbReference>
<evidence type="ECO:0000313" key="1">
    <source>
        <dbReference type="EMBL" id="KAJ8665886.1"/>
    </source>
</evidence>
<evidence type="ECO:0000313" key="2">
    <source>
        <dbReference type="Proteomes" id="UP001239111"/>
    </source>
</evidence>
<protein>
    <submittedName>
        <fullName evidence="1">Uncharacterized protein</fullName>
    </submittedName>
</protein>
<organism evidence="1 2">
    <name type="scientific">Eretmocerus hayati</name>
    <dbReference type="NCBI Taxonomy" id="131215"/>
    <lineage>
        <taxon>Eukaryota</taxon>
        <taxon>Metazoa</taxon>
        <taxon>Ecdysozoa</taxon>
        <taxon>Arthropoda</taxon>
        <taxon>Hexapoda</taxon>
        <taxon>Insecta</taxon>
        <taxon>Pterygota</taxon>
        <taxon>Neoptera</taxon>
        <taxon>Endopterygota</taxon>
        <taxon>Hymenoptera</taxon>
        <taxon>Apocrita</taxon>
        <taxon>Proctotrupomorpha</taxon>
        <taxon>Chalcidoidea</taxon>
        <taxon>Aphelinidae</taxon>
        <taxon>Aphelininae</taxon>
        <taxon>Eretmocerus</taxon>
    </lineage>
</organism>
<sequence>MSRYEEYFDAQVGGGSNFLDKLGTLCTVESSQRGSGIGGFLGGVCRRVLPLLKRGTKEVGKEAVRAGYNVASDIAHGKLPLRNSIESRLRESGNVLKRKAEKKLSQLFDEPKYKRMKEPDVLQSLPDSGSESSETSEKKVKSARGSKSQKKLTKKSASKTQLKKKTQKKLRAIKDIFNS</sequence>
<gene>
    <name evidence="1" type="ORF">QAD02_007548</name>
</gene>
<dbReference type="Proteomes" id="UP001239111">
    <property type="component" value="Chromosome 4"/>
</dbReference>
<name>A0ACC2N499_9HYME</name>
<accession>A0ACC2N499</accession>
<proteinExistence type="predicted"/>